<evidence type="ECO:0000256" key="1">
    <source>
        <dbReference type="SAM" id="SignalP"/>
    </source>
</evidence>
<gene>
    <name evidence="3" type="ORF">GCM10023210_13130</name>
</gene>
<sequence>MKNIFLLSIVLLSFSCRAQQTYPLSTDYDTVPNYSYFKDTNNELLLFIGTWKATFDNKEITIIVDKIDHHLIEYVNHKFYQDTLFIRYIIKNSQGTVIKSTMNLPITQSGIESIGTFPNENLVAFTYDGGDCQYGWGDVDLQLIDSTHIKWRYQPEGVILTNLNCPNGADTTIYLPETNNLVFTKQ</sequence>
<evidence type="ECO:0000259" key="2">
    <source>
        <dbReference type="Pfam" id="PF20448"/>
    </source>
</evidence>
<protein>
    <recommendedName>
        <fullName evidence="2">DUF6705 domain-containing protein</fullName>
    </recommendedName>
</protein>
<keyword evidence="1" id="KW-0732">Signal</keyword>
<dbReference type="InterPro" id="IPR046551">
    <property type="entry name" value="DUF6705"/>
</dbReference>
<dbReference type="EMBL" id="BAABHX010000002">
    <property type="protein sequence ID" value="GAA5088933.1"/>
    <property type="molecule type" value="Genomic_DNA"/>
</dbReference>
<comment type="caution">
    <text evidence="3">The sequence shown here is derived from an EMBL/GenBank/DDBJ whole genome shotgun (WGS) entry which is preliminary data.</text>
</comment>
<evidence type="ECO:0000313" key="4">
    <source>
        <dbReference type="Proteomes" id="UP001500353"/>
    </source>
</evidence>
<evidence type="ECO:0000313" key="3">
    <source>
        <dbReference type="EMBL" id="GAA5088933.1"/>
    </source>
</evidence>
<dbReference type="PROSITE" id="PS51257">
    <property type="entry name" value="PROKAR_LIPOPROTEIN"/>
    <property type="match status" value="1"/>
</dbReference>
<feature type="chain" id="PRO_5046143573" description="DUF6705 domain-containing protein" evidence="1">
    <location>
        <begin position="19"/>
        <end position="186"/>
    </location>
</feature>
<feature type="signal peptide" evidence="1">
    <location>
        <begin position="1"/>
        <end position="18"/>
    </location>
</feature>
<proteinExistence type="predicted"/>
<feature type="domain" description="DUF6705" evidence="2">
    <location>
        <begin position="1"/>
        <end position="186"/>
    </location>
</feature>
<name>A0ABP9M507_9FLAO</name>
<dbReference type="Pfam" id="PF20448">
    <property type="entry name" value="DUF6705"/>
    <property type="match status" value="1"/>
</dbReference>
<reference evidence="4" key="1">
    <citation type="journal article" date="2019" name="Int. J. Syst. Evol. Microbiol.">
        <title>The Global Catalogue of Microorganisms (GCM) 10K type strain sequencing project: providing services to taxonomists for standard genome sequencing and annotation.</title>
        <authorList>
            <consortium name="The Broad Institute Genomics Platform"/>
            <consortium name="The Broad Institute Genome Sequencing Center for Infectious Disease"/>
            <person name="Wu L."/>
            <person name="Ma J."/>
        </authorList>
    </citation>
    <scope>NUCLEOTIDE SEQUENCE [LARGE SCALE GENOMIC DNA]</scope>
    <source>
        <strain evidence="4">JCM 18019</strain>
    </source>
</reference>
<dbReference type="Proteomes" id="UP001500353">
    <property type="component" value="Unassembled WGS sequence"/>
</dbReference>
<keyword evidence="4" id="KW-1185">Reference proteome</keyword>
<organism evidence="3 4">
    <name type="scientific">Chryseobacterium ginsengisoli</name>
    <dbReference type="NCBI Taxonomy" id="363853"/>
    <lineage>
        <taxon>Bacteria</taxon>
        <taxon>Pseudomonadati</taxon>
        <taxon>Bacteroidota</taxon>
        <taxon>Flavobacteriia</taxon>
        <taxon>Flavobacteriales</taxon>
        <taxon>Weeksellaceae</taxon>
        <taxon>Chryseobacterium group</taxon>
        <taxon>Chryseobacterium</taxon>
    </lineage>
</organism>
<dbReference type="RefSeq" id="WP_345201290.1">
    <property type="nucleotide sequence ID" value="NZ_BAABHX010000002.1"/>
</dbReference>
<accession>A0ABP9M507</accession>